<feature type="transmembrane region" description="Helical" evidence="1">
    <location>
        <begin position="20"/>
        <end position="43"/>
    </location>
</feature>
<dbReference type="EMBL" id="LR216287">
    <property type="protein sequence ID" value="VFJ12724.1"/>
    <property type="molecule type" value="Genomic_DNA"/>
</dbReference>
<dbReference type="AlphaFoldDB" id="A0A484I8Y7"/>
<evidence type="ECO:0000256" key="1">
    <source>
        <dbReference type="SAM" id="Phobius"/>
    </source>
</evidence>
<name>A0A484I8Y7_9ARCH</name>
<dbReference type="GeneID" id="39419939"/>
<proteinExistence type="predicted"/>
<dbReference type="RefSeq" id="WP_134482783.1">
    <property type="nucleotide sequence ID" value="NZ_LR216287.1"/>
</dbReference>
<accession>A0A484I8Y7</accession>
<evidence type="ECO:0000313" key="2">
    <source>
        <dbReference type="EMBL" id="VFJ12724.1"/>
    </source>
</evidence>
<sequence length="231" mass="25863">MELSRGKIRIWKESEVKKILIVKMIMTLGLLTGTSFINSGLALEIIQQEMVQDENGFLHLIGLAQNNENKTLKNIYVIGTLIGSNKTPLANYSNQVEVDPLNPSEKTAYDIMIYDKDQNDLIHDYSIAFTANFSNSKNIKNLEIHSLSSRYDLLGFFYISGRVTNEMDSISNNTIVIAAISDEDQNLLGIWKAQTEPYNIPPSATASFTIPITDNTQTSKIANYTLFVNNS</sequence>
<gene>
    <name evidence="2" type="ORF">NFRAN_0403</name>
</gene>
<dbReference type="Proteomes" id="UP000294299">
    <property type="component" value="Chromosome NFRAN"/>
</dbReference>
<protein>
    <submittedName>
        <fullName evidence="2">Uncharacterized protein</fullName>
    </submittedName>
</protein>
<evidence type="ECO:0000313" key="3">
    <source>
        <dbReference type="Proteomes" id="UP000294299"/>
    </source>
</evidence>
<dbReference type="OrthoDB" id="11543at2157"/>
<organism evidence="2 3">
    <name type="scientific">Candidatus Nitrosocosmicus franklandianus</name>
    <dbReference type="NCBI Taxonomy" id="1798806"/>
    <lineage>
        <taxon>Archaea</taxon>
        <taxon>Nitrososphaerota</taxon>
        <taxon>Nitrososphaeria</taxon>
        <taxon>Nitrososphaerales</taxon>
        <taxon>Nitrososphaeraceae</taxon>
        <taxon>Candidatus Nitrosocosmicus</taxon>
    </lineage>
</organism>
<keyword evidence="1" id="KW-0472">Membrane</keyword>
<keyword evidence="3" id="KW-1185">Reference proteome</keyword>
<reference evidence="2 3" key="1">
    <citation type="submission" date="2019-02" db="EMBL/GenBank/DDBJ databases">
        <authorList>
            <person name="Lehtovirta-Morley E L."/>
        </authorList>
    </citation>
    <scope>NUCLEOTIDE SEQUENCE [LARGE SCALE GENOMIC DNA]</scope>
    <source>
        <strain evidence="2">NFRAN1</strain>
    </source>
</reference>
<dbReference type="KEGG" id="nfn:NFRAN_0403"/>
<keyword evidence="1" id="KW-0812">Transmembrane</keyword>
<keyword evidence="1" id="KW-1133">Transmembrane helix</keyword>